<dbReference type="Proteomes" id="UP001054945">
    <property type="component" value="Unassembled WGS sequence"/>
</dbReference>
<dbReference type="EMBL" id="BPLR01014290">
    <property type="protein sequence ID" value="GIY67893.1"/>
    <property type="molecule type" value="Genomic_DNA"/>
</dbReference>
<evidence type="ECO:0000313" key="7">
    <source>
        <dbReference type="EMBL" id="GIY67893.1"/>
    </source>
</evidence>
<proteinExistence type="predicted"/>
<name>A0AAV4VEB6_CAEEX</name>
<dbReference type="Gene3D" id="1.10.150.20">
    <property type="entry name" value="5' to 3' exonuclease, C-terminal subdomain"/>
    <property type="match status" value="1"/>
</dbReference>
<dbReference type="InterPro" id="IPR002298">
    <property type="entry name" value="DNA_polymerase_A"/>
</dbReference>
<evidence type="ECO:0000256" key="4">
    <source>
        <dbReference type="ARBA" id="ARBA00022932"/>
    </source>
</evidence>
<dbReference type="Pfam" id="PF00476">
    <property type="entry name" value="DNA_pol_A"/>
    <property type="match status" value="1"/>
</dbReference>
<reference evidence="7 8" key="1">
    <citation type="submission" date="2021-06" db="EMBL/GenBank/DDBJ databases">
        <title>Caerostris extrusa draft genome.</title>
        <authorList>
            <person name="Kono N."/>
            <person name="Arakawa K."/>
        </authorList>
    </citation>
    <scope>NUCLEOTIDE SEQUENCE [LARGE SCALE GENOMIC DNA]</scope>
</reference>
<evidence type="ECO:0000256" key="2">
    <source>
        <dbReference type="ARBA" id="ARBA00022679"/>
    </source>
</evidence>
<dbReference type="EC" id="2.7.7.7" evidence="1"/>
<dbReference type="AlphaFoldDB" id="A0AAV4VEB6"/>
<dbReference type="FunFam" id="1.10.150.20:FF:000070">
    <property type="entry name" value="DNA polymerase I, putative"/>
    <property type="match status" value="1"/>
</dbReference>
<keyword evidence="4" id="KW-0239">DNA-directed DNA polymerase</keyword>
<comment type="catalytic activity">
    <reaction evidence="5">
        <text>DNA(n) + a 2'-deoxyribonucleoside 5'-triphosphate = DNA(n+1) + diphosphate</text>
        <dbReference type="Rhea" id="RHEA:22508"/>
        <dbReference type="Rhea" id="RHEA-COMP:17339"/>
        <dbReference type="Rhea" id="RHEA-COMP:17340"/>
        <dbReference type="ChEBI" id="CHEBI:33019"/>
        <dbReference type="ChEBI" id="CHEBI:61560"/>
        <dbReference type="ChEBI" id="CHEBI:173112"/>
        <dbReference type="EC" id="2.7.7.7"/>
    </reaction>
</comment>
<sequence length="194" mass="21899">MLLQVAKLENFLIPPKLIRTSNTSTSIWREKLIAALNSGEDVFKTIAANWKNISVESVSSEERQQAKKICYGMIYGMSSNTLCQQLNTTKDNAIIFMETFKNSYPGLNSYFQSVIKKCVENGYVSTLMQRRRYLPLINSKCKSEKAHAERQAVNTTIQGSAADLIKSAMIKIEKKSCREIPRNFAALFNTKPGE</sequence>
<dbReference type="SMART" id="SM00482">
    <property type="entry name" value="POLAc"/>
    <property type="match status" value="1"/>
</dbReference>
<dbReference type="InterPro" id="IPR043502">
    <property type="entry name" value="DNA/RNA_pol_sf"/>
</dbReference>
<keyword evidence="8" id="KW-1185">Reference proteome</keyword>
<dbReference type="InterPro" id="IPR001098">
    <property type="entry name" value="DNA-dir_DNA_pol_A_palm_dom"/>
</dbReference>
<evidence type="ECO:0000313" key="8">
    <source>
        <dbReference type="Proteomes" id="UP001054945"/>
    </source>
</evidence>
<gene>
    <name evidence="7" type="primary">POLQ</name>
    <name evidence="7" type="ORF">CEXT_6251</name>
</gene>
<dbReference type="Gene3D" id="3.30.70.370">
    <property type="match status" value="1"/>
</dbReference>
<comment type="caution">
    <text evidence="7">The sequence shown here is derived from an EMBL/GenBank/DDBJ whole genome shotgun (WGS) entry which is preliminary data.</text>
</comment>
<dbReference type="GO" id="GO:0097681">
    <property type="term" value="P:double-strand break repair via alternative nonhomologous end joining"/>
    <property type="evidence" value="ECO:0007669"/>
    <property type="project" value="TreeGrafter"/>
</dbReference>
<evidence type="ECO:0000256" key="5">
    <source>
        <dbReference type="ARBA" id="ARBA00049244"/>
    </source>
</evidence>
<evidence type="ECO:0000259" key="6">
    <source>
        <dbReference type="SMART" id="SM00482"/>
    </source>
</evidence>
<evidence type="ECO:0000256" key="3">
    <source>
        <dbReference type="ARBA" id="ARBA00022695"/>
    </source>
</evidence>
<dbReference type="PROSITE" id="PS00447">
    <property type="entry name" value="DNA_POLYMERASE_A"/>
    <property type="match status" value="1"/>
</dbReference>
<dbReference type="GO" id="GO:0003677">
    <property type="term" value="F:DNA binding"/>
    <property type="evidence" value="ECO:0007669"/>
    <property type="project" value="InterPro"/>
</dbReference>
<keyword evidence="2" id="KW-0808">Transferase</keyword>
<evidence type="ECO:0000256" key="1">
    <source>
        <dbReference type="ARBA" id="ARBA00012417"/>
    </source>
</evidence>
<feature type="domain" description="DNA-directed DNA polymerase family A palm" evidence="6">
    <location>
        <begin position="15"/>
        <end position="194"/>
    </location>
</feature>
<dbReference type="GO" id="GO:0006261">
    <property type="term" value="P:DNA-templated DNA replication"/>
    <property type="evidence" value="ECO:0007669"/>
    <property type="project" value="InterPro"/>
</dbReference>
<organism evidence="7 8">
    <name type="scientific">Caerostris extrusa</name>
    <name type="common">Bark spider</name>
    <name type="synonym">Caerostris bankana</name>
    <dbReference type="NCBI Taxonomy" id="172846"/>
    <lineage>
        <taxon>Eukaryota</taxon>
        <taxon>Metazoa</taxon>
        <taxon>Ecdysozoa</taxon>
        <taxon>Arthropoda</taxon>
        <taxon>Chelicerata</taxon>
        <taxon>Arachnida</taxon>
        <taxon>Araneae</taxon>
        <taxon>Araneomorphae</taxon>
        <taxon>Entelegynae</taxon>
        <taxon>Araneoidea</taxon>
        <taxon>Araneidae</taxon>
        <taxon>Caerostris</taxon>
    </lineage>
</organism>
<dbReference type="PANTHER" id="PTHR10133:SF62">
    <property type="entry name" value="DNA POLYMERASE THETA"/>
    <property type="match status" value="1"/>
</dbReference>
<dbReference type="PRINTS" id="PR00868">
    <property type="entry name" value="DNAPOLI"/>
</dbReference>
<dbReference type="SUPFAM" id="SSF56672">
    <property type="entry name" value="DNA/RNA polymerases"/>
    <property type="match status" value="1"/>
</dbReference>
<dbReference type="GO" id="GO:0003887">
    <property type="term" value="F:DNA-directed DNA polymerase activity"/>
    <property type="evidence" value="ECO:0007669"/>
    <property type="project" value="UniProtKB-KW"/>
</dbReference>
<accession>A0AAV4VEB6</accession>
<protein>
    <recommendedName>
        <fullName evidence="1">DNA-directed DNA polymerase</fullName>
        <ecNumber evidence="1">2.7.7.7</ecNumber>
    </recommendedName>
</protein>
<keyword evidence="3" id="KW-0548">Nucleotidyltransferase</keyword>
<dbReference type="PANTHER" id="PTHR10133">
    <property type="entry name" value="DNA POLYMERASE I"/>
    <property type="match status" value="1"/>
</dbReference>
<dbReference type="InterPro" id="IPR019760">
    <property type="entry name" value="DNA-dir_DNA_pol_A_CS"/>
</dbReference>